<evidence type="ECO:0000313" key="4">
    <source>
        <dbReference type="Proteomes" id="UP000501090"/>
    </source>
</evidence>
<dbReference type="KEGG" id="pard:DN92_03085"/>
<feature type="transmembrane region" description="Helical" evidence="2">
    <location>
        <begin position="139"/>
        <end position="164"/>
    </location>
</feature>
<reference evidence="3 4" key="1">
    <citation type="submission" date="2018-04" db="EMBL/GenBank/DDBJ databases">
        <title>Polynucleobacter sp. UK-Long2-W17 genome.</title>
        <authorList>
            <person name="Hahn M.W."/>
        </authorList>
    </citation>
    <scope>NUCLEOTIDE SEQUENCE [LARGE SCALE GENOMIC DNA]</scope>
    <source>
        <strain evidence="3 4">UK-Long2-W17</strain>
    </source>
</reference>
<feature type="region of interest" description="Disordered" evidence="1">
    <location>
        <begin position="44"/>
        <end position="70"/>
    </location>
</feature>
<dbReference type="AlphaFoldDB" id="A0A6M9PDM8"/>
<keyword evidence="2" id="KW-0812">Transmembrane</keyword>
<evidence type="ECO:0000256" key="1">
    <source>
        <dbReference type="SAM" id="MobiDB-lite"/>
    </source>
</evidence>
<protein>
    <submittedName>
        <fullName evidence="3">Uncharacterized protein</fullName>
    </submittedName>
</protein>
<accession>A0A6M9PDM8</accession>
<keyword evidence="4" id="KW-1185">Reference proteome</keyword>
<organism evidence="3 4">
    <name type="scientific">Polynucleobacter arcticus</name>
    <dbReference type="NCBI Taxonomy" id="1743165"/>
    <lineage>
        <taxon>Bacteria</taxon>
        <taxon>Pseudomonadati</taxon>
        <taxon>Pseudomonadota</taxon>
        <taxon>Betaproteobacteria</taxon>
        <taxon>Burkholderiales</taxon>
        <taxon>Burkholderiaceae</taxon>
        <taxon>Polynucleobacter</taxon>
    </lineage>
</organism>
<name>A0A6M9PDM8_9BURK</name>
<dbReference type="RefSeq" id="WP_173959874.1">
    <property type="nucleotide sequence ID" value="NZ_CBCSCC010000012.1"/>
</dbReference>
<gene>
    <name evidence="3" type="ORF">DN92_03085</name>
</gene>
<proteinExistence type="predicted"/>
<dbReference type="EMBL" id="CP028940">
    <property type="protein sequence ID" value="QKM60104.1"/>
    <property type="molecule type" value="Genomic_DNA"/>
</dbReference>
<dbReference type="Proteomes" id="UP000501090">
    <property type="component" value="Chromosome"/>
</dbReference>
<keyword evidence="2" id="KW-1133">Transmembrane helix</keyword>
<evidence type="ECO:0000256" key="2">
    <source>
        <dbReference type="SAM" id="Phobius"/>
    </source>
</evidence>
<keyword evidence="2" id="KW-0472">Membrane</keyword>
<evidence type="ECO:0000313" key="3">
    <source>
        <dbReference type="EMBL" id="QKM60104.1"/>
    </source>
</evidence>
<sequence length="357" mass="39662">MAILFVFSSGFVHSENVSTQVNTEEAGSRIIKTQSLPLYARLLDPKQVPGDGNPNNLIGGSGSSSQVKSSQVELPLEAANSRIGGFKPSKSTLIKEEQPGLDSDESMRVIDVSPDDEESSDVVGVIEPESSPSVSSEMIFWPVIIVMAITLLLVSILFAVLWRASSNLVSGFKRSNYVQLRAYLTVRTQSIHLSNAKDYFHISLEIQNYGQTPAHNIDIASGIYMLDHPLPISISYPEMYSYDKKSYLLPGDTTQIDSVGNAQVFEELSTLQHYGKTKRIYVLAYIGYQDVDGKHHFTLSCHTITELIKAKDSWVAKFEEAPIFNNIGSLKELDEKNTNLQSIYSRVITYINKVLKK</sequence>